<name>A0AAV7MA49_PLEWA</name>
<evidence type="ECO:0000313" key="2">
    <source>
        <dbReference type="EMBL" id="KAJ1100605.1"/>
    </source>
</evidence>
<comment type="caution">
    <text evidence="2">The sequence shown here is derived from an EMBL/GenBank/DDBJ whole genome shotgun (WGS) entry which is preliminary data.</text>
</comment>
<feature type="region of interest" description="Disordered" evidence="1">
    <location>
        <begin position="1"/>
        <end position="109"/>
    </location>
</feature>
<reference evidence="2" key="1">
    <citation type="journal article" date="2022" name="bioRxiv">
        <title>Sequencing and chromosome-scale assembly of the giantPleurodeles waltlgenome.</title>
        <authorList>
            <person name="Brown T."/>
            <person name="Elewa A."/>
            <person name="Iarovenko S."/>
            <person name="Subramanian E."/>
            <person name="Araus A.J."/>
            <person name="Petzold A."/>
            <person name="Susuki M."/>
            <person name="Suzuki K.-i.T."/>
            <person name="Hayashi T."/>
            <person name="Toyoda A."/>
            <person name="Oliveira C."/>
            <person name="Osipova E."/>
            <person name="Leigh N.D."/>
            <person name="Simon A."/>
            <person name="Yun M.H."/>
        </authorList>
    </citation>
    <scope>NUCLEOTIDE SEQUENCE</scope>
    <source>
        <strain evidence="2">20211129_DDA</strain>
        <tissue evidence="2">Liver</tissue>
    </source>
</reference>
<gene>
    <name evidence="2" type="ORF">NDU88_005686</name>
</gene>
<accession>A0AAV7MA49</accession>
<dbReference type="Proteomes" id="UP001066276">
    <property type="component" value="Chromosome 10"/>
</dbReference>
<keyword evidence="3" id="KW-1185">Reference proteome</keyword>
<proteinExistence type="predicted"/>
<organism evidence="2 3">
    <name type="scientific">Pleurodeles waltl</name>
    <name type="common">Iberian ribbed newt</name>
    <dbReference type="NCBI Taxonomy" id="8319"/>
    <lineage>
        <taxon>Eukaryota</taxon>
        <taxon>Metazoa</taxon>
        <taxon>Chordata</taxon>
        <taxon>Craniata</taxon>
        <taxon>Vertebrata</taxon>
        <taxon>Euteleostomi</taxon>
        <taxon>Amphibia</taxon>
        <taxon>Batrachia</taxon>
        <taxon>Caudata</taxon>
        <taxon>Salamandroidea</taxon>
        <taxon>Salamandridae</taxon>
        <taxon>Pleurodelinae</taxon>
        <taxon>Pleurodeles</taxon>
    </lineage>
</organism>
<evidence type="ECO:0000256" key="1">
    <source>
        <dbReference type="SAM" id="MobiDB-lite"/>
    </source>
</evidence>
<feature type="compositionally biased region" description="Acidic residues" evidence="1">
    <location>
        <begin position="58"/>
        <end position="72"/>
    </location>
</feature>
<sequence length="109" mass="12392">MATTRTPETAEECPGGTHWEDGHPEVVHDPDIQRASTLKELEPEERGEREPETREVAEPEEEENTEPEDEAGDPEKRRNIDLATETPTEANERRDRTRHVPGGAWLTQV</sequence>
<protein>
    <submittedName>
        <fullName evidence="2">Uncharacterized protein</fullName>
    </submittedName>
</protein>
<dbReference type="AlphaFoldDB" id="A0AAV7MA49"/>
<dbReference type="EMBL" id="JANPWB010000014">
    <property type="protein sequence ID" value="KAJ1100605.1"/>
    <property type="molecule type" value="Genomic_DNA"/>
</dbReference>
<feature type="compositionally biased region" description="Basic and acidic residues" evidence="1">
    <location>
        <begin position="18"/>
        <end position="57"/>
    </location>
</feature>
<evidence type="ECO:0000313" key="3">
    <source>
        <dbReference type="Proteomes" id="UP001066276"/>
    </source>
</evidence>